<organism evidence="1 2">
    <name type="scientific">Aquirhabdus parva</name>
    <dbReference type="NCBI Taxonomy" id="2283318"/>
    <lineage>
        <taxon>Bacteria</taxon>
        <taxon>Pseudomonadati</taxon>
        <taxon>Pseudomonadota</taxon>
        <taxon>Gammaproteobacteria</taxon>
        <taxon>Moraxellales</taxon>
        <taxon>Moraxellaceae</taxon>
        <taxon>Aquirhabdus</taxon>
    </lineage>
</organism>
<accession>A0A345P9H0</accession>
<dbReference type="SUPFAM" id="SSF63825">
    <property type="entry name" value="YWTD domain"/>
    <property type="match status" value="1"/>
</dbReference>
<dbReference type="AlphaFoldDB" id="A0A345P9H0"/>
<evidence type="ECO:0000313" key="1">
    <source>
        <dbReference type="EMBL" id="AXI03929.1"/>
    </source>
</evidence>
<proteinExistence type="predicted"/>
<keyword evidence="2" id="KW-1185">Reference proteome</keyword>
<dbReference type="InterPro" id="IPR051200">
    <property type="entry name" value="Host-pathogen_enzymatic-act"/>
</dbReference>
<evidence type="ECO:0008006" key="3">
    <source>
        <dbReference type="Google" id="ProtNLM"/>
    </source>
</evidence>
<evidence type="ECO:0000313" key="2">
    <source>
        <dbReference type="Proteomes" id="UP000253940"/>
    </source>
</evidence>
<sequence length="315" mass="32864">MASDSHNPQVPTSFLDIEQHGLKTLHVPGFVDFMAAEADAIWATNQDRVEKYRLGSDTPIASVAVPAPVGVMVTAFGSLWVASHTDQAIYRVSLAEMCVEAVIPTGLADASQVAVAGRVINGTGELSIAAGAGSIWVVSDVAGVLSRIDPQSNTVIAQIAIAPFSYNVAFGHDALWVSNPKQGGVQRIDPISNHVVATIAVGEIPWFIAAGEGAVWSLNQGDGTVSRIDPQTHEVIPISLPIEAAGDGGDLTTGGGQVWVRTTGVLLMAIDPHSLEITKTYGPSAGVGSGGVMVAGDHVWVTAHDIDRVWVLNTR</sequence>
<dbReference type="PANTHER" id="PTHR47197">
    <property type="entry name" value="PROTEIN NIRF"/>
    <property type="match status" value="1"/>
</dbReference>
<dbReference type="Proteomes" id="UP000253940">
    <property type="component" value="Chromosome"/>
</dbReference>
<dbReference type="RefSeq" id="WP_114900037.1">
    <property type="nucleotide sequence ID" value="NZ_CP031222.1"/>
</dbReference>
<name>A0A345P9H0_9GAMM</name>
<dbReference type="InterPro" id="IPR015943">
    <property type="entry name" value="WD40/YVTN_repeat-like_dom_sf"/>
</dbReference>
<dbReference type="EMBL" id="CP031222">
    <property type="protein sequence ID" value="AXI03929.1"/>
    <property type="molecule type" value="Genomic_DNA"/>
</dbReference>
<gene>
    <name evidence="1" type="ORF">HYN46_14435</name>
</gene>
<dbReference type="Gene3D" id="2.130.10.10">
    <property type="entry name" value="YVTN repeat-like/Quinoprotein amine dehydrogenase"/>
    <property type="match status" value="1"/>
</dbReference>
<dbReference type="SUPFAM" id="SSF63829">
    <property type="entry name" value="Calcium-dependent phosphotriesterase"/>
    <property type="match status" value="1"/>
</dbReference>
<dbReference type="PANTHER" id="PTHR47197:SF3">
    <property type="entry name" value="DIHYDRO-HEME D1 DEHYDROGENASE"/>
    <property type="match status" value="1"/>
</dbReference>
<protein>
    <recommendedName>
        <fullName evidence="3">YncE family protein</fullName>
    </recommendedName>
</protein>
<reference evidence="1 2" key="1">
    <citation type="submission" date="2018-07" db="EMBL/GenBank/DDBJ databases">
        <title>Genome sequencing of Moraxellaceae gen. HYN0046.</title>
        <authorList>
            <person name="Kim M."/>
            <person name="Yi H."/>
        </authorList>
    </citation>
    <scope>NUCLEOTIDE SEQUENCE [LARGE SCALE GENOMIC DNA]</scope>
    <source>
        <strain evidence="1 2">HYN0046</strain>
    </source>
</reference>
<dbReference type="KEGG" id="mbah:HYN46_14435"/>
<dbReference type="OrthoDB" id="6685103at2"/>